<protein>
    <submittedName>
        <fullName evidence="6">DNA-binding HxlR family transcriptional regulator</fullName>
    </submittedName>
</protein>
<dbReference type="RefSeq" id="WP_121192447.1">
    <property type="nucleotide sequence ID" value="NZ_RBWV01000010.1"/>
</dbReference>
<feature type="region of interest" description="Disordered" evidence="4">
    <location>
        <begin position="143"/>
        <end position="184"/>
    </location>
</feature>
<dbReference type="PANTHER" id="PTHR33204:SF18">
    <property type="entry name" value="TRANSCRIPTIONAL REGULATORY PROTEIN"/>
    <property type="match status" value="1"/>
</dbReference>
<dbReference type="AlphaFoldDB" id="A0A420XRF4"/>
<sequence>MRSSPGVPFCPIERSLQVVGERWTLLVLREAVSGATRFSEFRDALGVAADVLSDRLATLVRAGVLEKRPYQEAGARLRESYHLTPAGEELRLVLGALQEWGDRHLPIEGGPVARAVTRDGVPVHVAFADDACAAHPAPEVEFVRRSPPADWPGRRAQPAATKVAKGLARPSTSSTSASSSPPGP</sequence>
<gene>
    <name evidence="6" type="ORF">CLV35_1085</name>
</gene>
<dbReference type="GO" id="GO:0003677">
    <property type="term" value="F:DNA binding"/>
    <property type="evidence" value="ECO:0007669"/>
    <property type="project" value="UniProtKB-KW"/>
</dbReference>
<dbReference type="PANTHER" id="PTHR33204">
    <property type="entry name" value="TRANSCRIPTIONAL REGULATOR, MARR FAMILY"/>
    <property type="match status" value="1"/>
</dbReference>
<evidence type="ECO:0000256" key="1">
    <source>
        <dbReference type="ARBA" id="ARBA00023015"/>
    </source>
</evidence>
<dbReference type="Proteomes" id="UP000281955">
    <property type="component" value="Unassembled WGS sequence"/>
</dbReference>
<reference evidence="6 7" key="1">
    <citation type="submission" date="2018-10" db="EMBL/GenBank/DDBJ databases">
        <title>Genomic Encyclopedia of Archaeal and Bacterial Type Strains, Phase II (KMG-II): from individual species to whole genera.</title>
        <authorList>
            <person name="Goeker M."/>
        </authorList>
    </citation>
    <scope>NUCLEOTIDE SEQUENCE [LARGE SCALE GENOMIC DNA]</scope>
    <source>
        <strain evidence="6 7">RP-AC37</strain>
    </source>
</reference>
<dbReference type="InterPro" id="IPR036388">
    <property type="entry name" value="WH-like_DNA-bd_sf"/>
</dbReference>
<keyword evidence="2 6" id="KW-0238">DNA-binding</keyword>
<dbReference type="InParanoid" id="A0A420XRF4"/>
<dbReference type="SUPFAM" id="SSF46785">
    <property type="entry name" value="Winged helix' DNA-binding domain"/>
    <property type="match status" value="1"/>
</dbReference>
<dbReference type="Gene3D" id="1.10.10.10">
    <property type="entry name" value="Winged helix-like DNA-binding domain superfamily/Winged helix DNA-binding domain"/>
    <property type="match status" value="1"/>
</dbReference>
<evidence type="ECO:0000259" key="5">
    <source>
        <dbReference type="PROSITE" id="PS51118"/>
    </source>
</evidence>
<evidence type="ECO:0000313" key="7">
    <source>
        <dbReference type="Proteomes" id="UP000281955"/>
    </source>
</evidence>
<dbReference type="PROSITE" id="PS51118">
    <property type="entry name" value="HTH_HXLR"/>
    <property type="match status" value="1"/>
</dbReference>
<feature type="domain" description="HTH hxlR-type" evidence="5">
    <location>
        <begin position="10"/>
        <end position="109"/>
    </location>
</feature>
<keyword evidence="1" id="KW-0805">Transcription regulation</keyword>
<name>A0A420XRF4_9ACTN</name>
<keyword evidence="7" id="KW-1185">Reference proteome</keyword>
<dbReference type="Pfam" id="PF01638">
    <property type="entry name" value="HxlR"/>
    <property type="match status" value="1"/>
</dbReference>
<dbReference type="InterPro" id="IPR036390">
    <property type="entry name" value="WH_DNA-bd_sf"/>
</dbReference>
<dbReference type="InterPro" id="IPR002577">
    <property type="entry name" value="HTH_HxlR"/>
</dbReference>
<dbReference type="EMBL" id="RBWV01000010">
    <property type="protein sequence ID" value="RKS77399.1"/>
    <property type="molecule type" value="Genomic_DNA"/>
</dbReference>
<evidence type="ECO:0000256" key="4">
    <source>
        <dbReference type="SAM" id="MobiDB-lite"/>
    </source>
</evidence>
<feature type="compositionally biased region" description="Low complexity" evidence="4">
    <location>
        <begin position="170"/>
        <end position="184"/>
    </location>
</feature>
<evidence type="ECO:0000256" key="2">
    <source>
        <dbReference type="ARBA" id="ARBA00023125"/>
    </source>
</evidence>
<dbReference type="FunCoup" id="A0A420XRF4">
    <property type="interactions" value="4"/>
</dbReference>
<comment type="caution">
    <text evidence="6">The sequence shown here is derived from an EMBL/GenBank/DDBJ whole genome shotgun (WGS) entry which is preliminary data.</text>
</comment>
<accession>A0A420XRF4</accession>
<organism evidence="6 7">
    <name type="scientific">Motilibacter peucedani</name>
    <dbReference type="NCBI Taxonomy" id="598650"/>
    <lineage>
        <taxon>Bacteria</taxon>
        <taxon>Bacillati</taxon>
        <taxon>Actinomycetota</taxon>
        <taxon>Actinomycetes</taxon>
        <taxon>Motilibacterales</taxon>
        <taxon>Motilibacteraceae</taxon>
        <taxon>Motilibacter</taxon>
    </lineage>
</organism>
<keyword evidence="3" id="KW-0804">Transcription</keyword>
<evidence type="ECO:0000313" key="6">
    <source>
        <dbReference type="EMBL" id="RKS77399.1"/>
    </source>
</evidence>
<evidence type="ECO:0000256" key="3">
    <source>
        <dbReference type="ARBA" id="ARBA00023163"/>
    </source>
</evidence>
<proteinExistence type="predicted"/>
<dbReference type="OrthoDB" id="5181972at2"/>